<evidence type="ECO:0000256" key="3">
    <source>
        <dbReference type="ARBA" id="ARBA00022729"/>
    </source>
</evidence>
<protein>
    <submittedName>
        <fullName evidence="6">NrtA/SsuA/CpmA family ABC transporter substrate-binding protein</fullName>
    </submittedName>
</protein>
<feature type="domain" description="SsuA/THI5-like" evidence="5">
    <location>
        <begin position="91"/>
        <end position="274"/>
    </location>
</feature>
<comment type="caution">
    <text evidence="6">The sequence shown here is derived from an EMBL/GenBank/DDBJ whole genome shotgun (WGS) entry which is preliminary data.</text>
</comment>
<feature type="signal peptide" evidence="4">
    <location>
        <begin position="1"/>
        <end position="36"/>
    </location>
</feature>
<dbReference type="Gene3D" id="3.40.190.10">
    <property type="entry name" value="Periplasmic binding protein-like II"/>
    <property type="match status" value="2"/>
</dbReference>
<sequence>MNVITNQSPARRPGVRATVRRALTAVCAAAAVVSLAACGSSSQGSASSSTDTDTIRVAYLSTANYLTTIKDESFVKSTMEPYKAEFSGPFNPPDDAYKVILAGKADTSSTGTGYFINLADQKAPWVAYAIEYYDGDSQGIVAAPGSGVNSLKDLYGKRVGIDKKGATGDYVLKAAFEHAGLDYSKVNIVQLAQTDFSAAFSSGKIDALATYDQNLASAIATPGAKLIVTGKDYDSKNVTLHMVSRKFATAHPEIVKKLYQALVKESDKAAKDPEFIYDAYKKFGASDKIVDQVRKFDVPEILPVDAKGRQMLEDIAQQYVDFGFIKSKPNLDDYVLDCTK</sequence>
<dbReference type="CDD" id="cd01008">
    <property type="entry name" value="PBP2_NrtA_SsuA_CpmA_like"/>
    <property type="match status" value="1"/>
</dbReference>
<dbReference type="SUPFAM" id="SSF53850">
    <property type="entry name" value="Periplasmic binding protein-like II"/>
    <property type="match status" value="1"/>
</dbReference>
<dbReference type="PANTHER" id="PTHR30024">
    <property type="entry name" value="ALIPHATIC SULFONATES-BINDING PROTEIN-RELATED"/>
    <property type="match status" value="1"/>
</dbReference>
<keyword evidence="3 4" id="KW-0732">Signal</keyword>
<dbReference type="EMBL" id="JAFEJS010000005">
    <property type="protein sequence ID" value="MBT1172954.1"/>
    <property type="molecule type" value="Genomic_DNA"/>
</dbReference>
<comment type="similarity">
    <text evidence="2">Belongs to the bacterial solute-binding protein SsuA/TauA family.</text>
</comment>
<evidence type="ECO:0000256" key="4">
    <source>
        <dbReference type="SAM" id="SignalP"/>
    </source>
</evidence>
<dbReference type="Proteomes" id="UP000773064">
    <property type="component" value="Unassembled WGS sequence"/>
</dbReference>
<dbReference type="Pfam" id="PF09084">
    <property type="entry name" value="NMT1"/>
    <property type="match status" value="1"/>
</dbReference>
<evidence type="ECO:0000259" key="5">
    <source>
        <dbReference type="Pfam" id="PF09084"/>
    </source>
</evidence>
<dbReference type="RefSeq" id="WP_214358221.1">
    <property type="nucleotide sequence ID" value="NZ_JAFEJS010000005.1"/>
</dbReference>
<organism evidence="6 7">
    <name type="scientific">Bifidobacterium santillanense</name>
    <dbReference type="NCBI Taxonomy" id="2809028"/>
    <lineage>
        <taxon>Bacteria</taxon>
        <taxon>Bacillati</taxon>
        <taxon>Actinomycetota</taxon>
        <taxon>Actinomycetes</taxon>
        <taxon>Bifidobacteriales</taxon>
        <taxon>Bifidobacteriaceae</taxon>
        <taxon>Bifidobacterium</taxon>
    </lineage>
</organism>
<accession>A0ABS5UQ29</accession>
<keyword evidence="7" id="KW-1185">Reference proteome</keyword>
<feature type="chain" id="PRO_5047448330" evidence="4">
    <location>
        <begin position="37"/>
        <end position="340"/>
    </location>
</feature>
<evidence type="ECO:0000256" key="1">
    <source>
        <dbReference type="ARBA" id="ARBA00004418"/>
    </source>
</evidence>
<dbReference type="PANTHER" id="PTHR30024:SF47">
    <property type="entry name" value="TAURINE-BINDING PERIPLASMIC PROTEIN"/>
    <property type="match status" value="1"/>
</dbReference>
<evidence type="ECO:0000313" key="7">
    <source>
        <dbReference type="Proteomes" id="UP000773064"/>
    </source>
</evidence>
<gene>
    <name evidence="6" type="ORF">JS528_06205</name>
</gene>
<name>A0ABS5UQ29_9BIFI</name>
<reference evidence="6 7" key="1">
    <citation type="journal article" date="2021" name="Environ. Microbiol.">
        <title>Genetic insights into the dark matter of the mammalian gut microbiota through targeted genome reconstruction.</title>
        <authorList>
            <person name="Lugli G.A."/>
            <person name="Alessandri G."/>
            <person name="Milani C."/>
            <person name="Viappiani A."/>
            <person name="Fontana F."/>
            <person name="Tarracchini C."/>
            <person name="Mancabelli L."/>
            <person name="Argentini C."/>
            <person name="Ruiz L."/>
            <person name="Margolles A."/>
            <person name="van Sinderen D."/>
            <person name="Turroni F."/>
            <person name="Ventura M."/>
        </authorList>
    </citation>
    <scope>NUCLEOTIDE SEQUENCE [LARGE SCALE GENOMIC DNA]</scope>
    <source>
        <strain evidence="6 7">MA2</strain>
    </source>
</reference>
<dbReference type="InterPro" id="IPR015168">
    <property type="entry name" value="SsuA/THI5"/>
</dbReference>
<evidence type="ECO:0000256" key="2">
    <source>
        <dbReference type="ARBA" id="ARBA00010742"/>
    </source>
</evidence>
<comment type="subcellular location">
    <subcellularLocation>
        <location evidence="1">Periplasm</location>
    </subcellularLocation>
</comment>
<evidence type="ECO:0000313" key="6">
    <source>
        <dbReference type="EMBL" id="MBT1172954.1"/>
    </source>
</evidence>
<proteinExistence type="inferred from homology"/>